<protein>
    <submittedName>
        <fullName evidence="2">Uncharacterized protein</fullName>
    </submittedName>
</protein>
<proteinExistence type="predicted"/>
<keyword evidence="1" id="KW-0472">Membrane</keyword>
<evidence type="ECO:0000313" key="3">
    <source>
        <dbReference type="Proteomes" id="UP000242515"/>
    </source>
</evidence>
<reference evidence="3" key="1">
    <citation type="submission" date="2016-10" db="EMBL/GenBank/DDBJ databases">
        <authorList>
            <person name="Varghese N."/>
            <person name="Submissions S."/>
        </authorList>
    </citation>
    <scope>NUCLEOTIDE SEQUENCE [LARGE SCALE GENOMIC DNA]</scope>
    <source>
        <strain evidence="3">8N4</strain>
    </source>
</reference>
<keyword evidence="1" id="KW-1133">Transmembrane helix</keyword>
<gene>
    <name evidence="2" type="ORF">SAMN05216522_10269</name>
</gene>
<evidence type="ECO:0000313" key="2">
    <source>
        <dbReference type="EMBL" id="SEQ29564.1"/>
    </source>
</evidence>
<organism evidence="2 3">
    <name type="scientific">Rosenbergiella nectarea</name>
    <dbReference type="NCBI Taxonomy" id="988801"/>
    <lineage>
        <taxon>Bacteria</taxon>
        <taxon>Pseudomonadati</taxon>
        <taxon>Pseudomonadota</taxon>
        <taxon>Gammaproteobacteria</taxon>
        <taxon>Enterobacterales</taxon>
        <taxon>Erwiniaceae</taxon>
        <taxon>Rosenbergiella</taxon>
    </lineage>
</organism>
<keyword evidence="3" id="KW-1185">Reference proteome</keyword>
<name>A0A1H9EV36_9GAMM</name>
<accession>A0A1H9EV36</accession>
<feature type="transmembrane region" description="Helical" evidence="1">
    <location>
        <begin position="12"/>
        <end position="34"/>
    </location>
</feature>
<keyword evidence="1" id="KW-0812">Transmembrane</keyword>
<dbReference type="Proteomes" id="UP000242515">
    <property type="component" value="Unassembled WGS sequence"/>
</dbReference>
<sequence>MTKRHFTLAFEIGSIAIFAIVLAFFGYCAVHAYLGLGDQFPHLNV</sequence>
<evidence type="ECO:0000256" key="1">
    <source>
        <dbReference type="SAM" id="Phobius"/>
    </source>
</evidence>
<dbReference type="EMBL" id="FOGC01000002">
    <property type="protein sequence ID" value="SEQ29564.1"/>
    <property type="molecule type" value="Genomic_DNA"/>
</dbReference>
<dbReference type="AlphaFoldDB" id="A0A1H9EV36"/>